<keyword evidence="6" id="KW-0768">Sushi</keyword>
<dbReference type="AlphaFoldDB" id="A0A7R9BL38"/>
<evidence type="ECO:0000313" key="10">
    <source>
        <dbReference type="EMBL" id="CAD7277051.1"/>
    </source>
</evidence>
<keyword evidence="3" id="KW-0378">Hydrolase</keyword>
<dbReference type="PROSITE" id="PS01091">
    <property type="entry name" value="TATD_3"/>
    <property type="match status" value="1"/>
</dbReference>
<evidence type="ECO:0000256" key="8">
    <source>
        <dbReference type="SAM" id="Phobius"/>
    </source>
</evidence>
<dbReference type="SMART" id="SM00607">
    <property type="entry name" value="FTP"/>
    <property type="match status" value="1"/>
</dbReference>
<proteinExistence type="inferred from homology"/>
<dbReference type="EMBL" id="CAJPEX010000784">
    <property type="protein sequence ID" value="CAG0917203.1"/>
    <property type="molecule type" value="Genomic_DNA"/>
</dbReference>
<dbReference type="PANTHER" id="PTHR46363:SF1">
    <property type="entry name" value="DEOXYRIBONUCLEASE TATDN2-RELATED"/>
    <property type="match status" value="1"/>
</dbReference>
<dbReference type="Gene3D" id="2.10.70.10">
    <property type="entry name" value="Complement Module, domain 1"/>
    <property type="match status" value="3"/>
</dbReference>
<feature type="disulfide bond" evidence="6">
    <location>
        <begin position="432"/>
        <end position="459"/>
    </location>
</feature>
<sequence length="969" mass="105919">MERQWASVLTLDGVFVTFGCHPHWVADFADECRDAMIKALKHPRVIAAGEFGLDYCVRKTGNNPDKPLQQAVFRDQLQIALDANKPIVIHCREAHEDCLRIMIEMVPEYWKIHRHCVTNSMEEMQEWMDAFPNCYFGFTNFITAPKSRPAHDSVRNIPLERIILETDSPYHFPHVLNNPKPALSHPGMVLHVAAQIACLKGVRDADATWCGFPGQPANGSVVSLVPAYLPQEMVQYQCNPGYILFGSKTRRCAENGTWLGDMPHCESNLATGRSAHQSQTLYDYTANKAVDGDPETCSFTPRSQGMDGNKWWQLDLEALHDISAVGITMTPDTLQEFGIYVINKKASGEIEFKHCADFRGTFRAQKALFKCNAGLGQQGQYIHIKDERMRDEYFGLCEVEVFARQDQVPCGDPEQPLHSSVNRTGFRAVYGCSPGFQIQGQAVRDCLLSGQWTGQAPVCRQGEWCCSSRSLGTGGTNPEVTCPGPPPRVANAVHHLQKQRGNFKNGAGRKVAVYQCLPGFNMHQNGSSSSSSRVVSTCGENGQWTSASSRIACLPASSSSSSASAGGGDGNKEPVWMGHGSQPGHHQQVMINDQLPEWTSSQQADDWASTPSSAPAAAAGPGHHQHTPSHAVTHDALFGVLVSTAAVLLVILVSVLVCWRVYPKLLRERHKSLRRTRSKLILPAGFFSRHLPENETLPSSYYMDPDSSSSSSMMVASQLASHAELSGSNNMIYDVPCGSQQSLEAKYANLRTPLKTFNTTRKLEQTYANAMRADGRLVQVGHGQRTRTRTSVSTSAGGEDTCESSSSAAAAQGSLSKLEQHGRIDVDDDDDGDDENSAVAARAGQGHASGNEYQSLEEVHSSRSQHHDRQQQASMSHSPTAAHVSSDDRVIVYAQLDMTRKAGKGLLTSSSTDLVSSSSDRIFGREDKVVYTNLRPLPPIPAPAPDHHRFIASPAPADDNDNDDAHTGC</sequence>
<feature type="domain" description="Sushi" evidence="9">
    <location>
        <begin position="208"/>
        <end position="267"/>
    </location>
</feature>
<keyword evidence="4" id="KW-0106">Calcium</keyword>
<evidence type="ECO:0000256" key="3">
    <source>
        <dbReference type="ARBA" id="ARBA00022801"/>
    </source>
</evidence>
<dbReference type="InterPro" id="IPR018228">
    <property type="entry name" value="DNase_TatD-rel_CS"/>
</dbReference>
<feature type="compositionally biased region" description="Acidic residues" evidence="7">
    <location>
        <begin position="826"/>
        <end position="836"/>
    </location>
</feature>
<dbReference type="EMBL" id="OA882821">
    <property type="protein sequence ID" value="CAD7277051.1"/>
    <property type="molecule type" value="Genomic_DNA"/>
</dbReference>
<dbReference type="PANTHER" id="PTHR46363">
    <property type="entry name" value="DEOXYRIBONUCLEASE TATDN2-RELATED"/>
    <property type="match status" value="1"/>
</dbReference>
<reference evidence="10" key="1">
    <citation type="submission" date="2020-11" db="EMBL/GenBank/DDBJ databases">
        <authorList>
            <person name="Tran Van P."/>
        </authorList>
    </citation>
    <scope>NUCLEOTIDE SEQUENCE</scope>
</reference>
<dbReference type="SUPFAM" id="SSF49785">
    <property type="entry name" value="Galactose-binding domain-like"/>
    <property type="match status" value="1"/>
</dbReference>
<feature type="compositionally biased region" description="Low complexity" evidence="7">
    <location>
        <begin position="608"/>
        <end position="622"/>
    </location>
</feature>
<accession>A0A7R9BL38</accession>
<keyword evidence="8" id="KW-0472">Membrane</keyword>
<keyword evidence="11" id="KW-1185">Reference proteome</keyword>
<dbReference type="GO" id="GO:0046872">
    <property type="term" value="F:metal ion binding"/>
    <property type="evidence" value="ECO:0007669"/>
    <property type="project" value="UniProtKB-KW"/>
</dbReference>
<organism evidence="10">
    <name type="scientific">Notodromas monacha</name>
    <dbReference type="NCBI Taxonomy" id="399045"/>
    <lineage>
        <taxon>Eukaryota</taxon>
        <taxon>Metazoa</taxon>
        <taxon>Ecdysozoa</taxon>
        <taxon>Arthropoda</taxon>
        <taxon>Crustacea</taxon>
        <taxon>Oligostraca</taxon>
        <taxon>Ostracoda</taxon>
        <taxon>Podocopa</taxon>
        <taxon>Podocopida</taxon>
        <taxon>Cypridocopina</taxon>
        <taxon>Cypridoidea</taxon>
        <taxon>Cyprididae</taxon>
        <taxon>Notodromas</taxon>
    </lineage>
</organism>
<evidence type="ECO:0000256" key="6">
    <source>
        <dbReference type="PROSITE-ProRule" id="PRU00302"/>
    </source>
</evidence>
<dbReference type="PROSITE" id="PS50923">
    <property type="entry name" value="SUSHI"/>
    <property type="match status" value="3"/>
</dbReference>
<dbReference type="SMART" id="SM00032">
    <property type="entry name" value="CCP"/>
    <property type="match status" value="3"/>
</dbReference>
<evidence type="ECO:0000256" key="4">
    <source>
        <dbReference type="ARBA" id="ARBA00022837"/>
    </source>
</evidence>
<name>A0A7R9BL38_9CRUS</name>
<feature type="disulfide bond" evidence="6">
    <location>
        <begin position="238"/>
        <end position="265"/>
    </location>
</feature>
<dbReference type="InterPro" id="IPR032466">
    <property type="entry name" value="Metal_Hydrolase"/>
</dbReference>
<dbReference type="Proteomes" id="UP000678499">
    <property type="component" value="Unassembled WGS sequence"/>
</dbReference>
<dbReference type="Pfam" id="PF00084">
    <property type="entry name" value="Sushi"/>
    <property type="match status" value="3"/>
</dbReference>
<keyword evidence="8" id="KW-0812">Transmembrane</keyword>
<comment type="similarity">
    <text evidence="1">Belongs to the metallo-dependent hydrolases superfamily. TatD-type hydrolase family.</text>
</comment>
<comment type="caution">
    <text evidence="6">Lacks conserved residue(s) required for the propagation of feature annotation.</text>
</comment>
<feature type="region of interest" description="Disordered" evidence="7">
    <location>
        <begin position="558"/>
        <end position="586"/>
    </location>
</feature>
<evidence type="ECO:0000256" key="7">
    <source>
        <dbReference type="SAM" id="MobiDB-lite"/>
    </source>
</evidence>
<dbReference type="Pfam" id="PF22633">
    <property type="entry name" value="F5_F8_type_C_2"/>
    <property type="match status" value="1"/>
</dbReference>
<dbReference type="Pfam" id="PF01026">
    <property type="entry name" value="TatD_DNase"/>
    <property type="match status" value="1"/>
</dbReference>
<feature type="region of interest" description="Disordered" evidence="7">
    <location>
        <begin position="774"/>
        <end position="886"/>
    </location>
</feature>
<keyword evidence="8" id="KW-1133">Transmembrane helix</keyword>
<dbReference type="InterPro" id="IPR008979">
    <property type="entry name" value="Galactose-bd-like_sf"/>
</dbReference>
<evidence type="ECO:0000256" key="2">
    <source>
        <dbReference type="ARBA" id="ARBA00022723"/>
    </source>
</evidence>
<dbReference type="InterPro" id="IPR006585">
    <property type="entry name" value="FTP1"/>
</dbReference>
<feature type="region of interest" description="Disordered" evidence="7">
    <location>
        <begin position="936"/>
        <end position="969"/>
    </location>
</feature>
<dbReference type="SUPFAM" id="SSF57535">
    <property type="entry name" value="Complement control module/SCR domain"/>
    <property type="match status" value="3"/>
</dbReference>
<dbReference type="PROSITE" id="PS01090">
    <property type="entry name" value="TATD_2"/>
    <property type="match status" value="1"/>
</dbReference>
<dbReference type="SUPFAM" id="SSF51556">
    <property type="entry name" value="Metallo-dependent hydrolases"/>
    <property type="match status" value="1"/>
</dbReference>
<evidence type="ECO:0000256" key="1">
    <source>
        <dbReference type="ARBA" id="ARBA00009275"/>
    </source>
</evidence>
<evidence type="ECO:0000256" key="5">
    <source>
        <dbReference type="ARBA" id="ARBA00023157"/>
    </source>
</evidence>
<keyword evidence="2" id="KW-0479">Metal-binding</keyword>
<dbReference type="Gene3D" id="2.60.120.260">
    <property type="entry name" value="Galactose-binding domain-like"/>
    <property type="match status" value="1"/>
</dbReference>
<gene>
    <name evidence="10" type="ORF">NMOB1V02_LOCUS4793</name>
</gene>
<keyword evidence="5 6" id="KW-1015">Disulfide bond</keyword>
<feature type="domain" description="Sushi" evidence="9">
    <location>
        <begin position="480"/>
        <end position="555"/>
    </location>
</feature>
<protein>
    <recommendedName>
        <fullName evidence="9">Sushi domain-containing protein</fullName>
    </recommendedName>
</protein>
<feature type="region of interest" description="Disordered" evidence="7">
    <location>
        <begin position="600"/>
        <end position="629"/>
    </location>
</feature>
<evidence type="ECO:0000313" key="11">
    <source>
        <dbReference type="Proteomes" id="UP000678499"/>
    </source>
</evidence>
<dbReference type="Gene3D" id="3.20.20.140">
    <property type="entry name" value="Metal-dependent hydrolases"/>
    <property type="match status" value="1"/>
</dbReference>
<evidence type="ECO:0000259" key="9">
    <source>
        <dbReference type="PROSITE" id="PS50923"/>
    </source>
</evidence>
<dbReference type="CDD" id="cd00033">
    <property type="entry name" value="CCP"/>
    <property type="match status" value="2"/>
</dbReference>
<dbReference type="InterPro" id="IPR001130">
    <property type="entry name" value="TatD-like"/>
</dbReference>
<dbReference type="OrthoDB" id="6127264at2759"/>
<feature type="compositionally biased region" description="Basic and acidic residues" evidence="7">
    <location>
        <begin position="857"/>
        <end position="870"/>
    </location>
</feature>
<feature type="domain" description="Sushi" evidence="9">
    <location>
        <begin position="408"/>
        <end position="461"/>
    </location>
</feature>
<dbReference type="CDD" id="cd01310">
    <property type="entry name" value="TatD_DNAse"/>
    <property type="match status" value="1"/>
</dbReference>
<dbReference type="GO" id="GO:0016788">
    <property type="term" value="F:hydrolase activity, acting on ester bonds"/>
    <property type="evidence" value="ECO:0007669"/>
    <property type="project" value="InterPro"/>
</dbReference>
<feature type="transmembrane region" description="Helical" evidence="8">
    <location>
        <begin position="636"/>
        <end position="662"/>
    </location>
</feature>
<dbReference type="InterPro" id="IPR000436">
    <property type="entry name" value="Sushi_SCR_CCP_dom"/>
</dbReference>
<dbReference type="InterPro" id="IPR035976">
    <property type="entry name" value="Sushi/SCR/CCP_sf"/>
</dbReference>